<evidence type="ECO:0000256" key="1">
    <source>
        <dbReference type="SAM" id="MobiDB-lite"/>
    </source>
</evidence>
<keyword evidence="2" id="KW-0472">Membrane</keyword>
<dbReference type="InterPro" id="IPR010178">
    <property type="entry name" value="Lit"/>
</dbReference>
<reference evidence="3" key="1">
    <citation type="submission" date="2023-07" db="EMBL/GenBank/DDBJ databases">
        <title>Sequencing the genomes of 1000 actinobacteria strains.</title>
        <authorList>
            <person name="Klenk H.-P."/>
        </authorList>
    </citation>
    <scope>NUCLEOTIDE SEQUENCE</scope>
    <source>
        <strain evidence="3">DSM 13068</strain>
    </source>
</reference>
<accession>A0ABU1YZX9</accession>
<keyword evidence="2" id="KW-0812">Transmembrane</keyword>
<sequence>MNLNESRDLNQSQEATQAFPPVSEHPPASETAVLGAPPASEQSGDQGTYLPVSEKPTPGYSDETSHETVAASLDYKPVFPRILQWVVAVLTPFVLLAAAVRLVASSAVLWFIYHIPGFPADPAGFTRGDRVLYGSYGVDYLNNFAPSKYLSQVQTDEGPLFTANEVSHMADVKSLVHLCYLLGVIALVLLLISFIILRKTYPGGVRRGLFAGSIVTFAVLLICAAVALVGWEEFFVGFHQFFFSHGNWQFAWDDSLIRLYPPQYWVIAAGILGGLLLVGNLVLMLVTWPTRRRRELSRKQMEEKRDGSDYVIEYDAFDQR</sequence>
<proteinExistence type="predicted"/>
<feature type="transmembrane region" description="Helical" evidence="2">
    <location>
        <begin position="209"/>
        <end position="231"/>
    </location>
</feature>
<feature type="region of interest" description="Disordered" evidence="1">
    <location>
        <begin position="1"/>
        <end position="65"/>
    </location>
</feature>
<dbReference type="NCBIfam" id="TIGR01906">
    <property type="entry name" value="integ_TIGR01906"/>
    <property type="match status" value="1"/>
</dbReference>
<dbReference type="Proteomes" id="UP001180715">
    <property type="component" value="Unassembled WGS sequence"/>
</dbReference>
<evidence type="ECO:0000313" key="3">
    <source>
        <dbReference type="EMBL" id="MDR7293091.1"/>
    </source>
</evidence>
<feature type="transmembrane region" description="Helical" evidence="2">
    <location>
        <begin position="264"/>
        <end position="288"/>
    </location>
</feature>
<gene>
    <name evidence="3" type="ORF">J2S67_000359</name>
</gene>
<protein>
    <submittedName>
        <fullName evidence="3">Integral membrane protein (TIGR01906 family)</fullName>
    </submittedName>
</protein>
<feature type="transmembrane region" description="Helical" evidence="2">
    <location>
        <begin position="85"/>
        <end position="113"/>
    </location>
</feature>
<evidence type="ECO:0000313" key="4">
    <source>
        <dbReference type="Proteomes" id="UP001180715"/>
    </source>
</evidence>
<dbReference type="Pfam" id="PF07314">
    <property type="entry name" value="Lit"/>
    <property type="match status" value="1"/>
</dbReference>
<comment type="caution">
    <text evidence="3">The sequence shown here is derived from an EMBL/GenBank/DDBJ whole genome shotgun (WGS) entry which is preliminary data.</text>
</comment>
<keyword evidence="2" id="KW-1133">Transmembrane helix</keyword>
<dbReference type="EMBL" id="JAVDXX010000001">
    <property type="protein sequence ID" value="MDR7293091.1"/>
    <property type="molecule type" value="Genomic_DNA"/>
</dbReference>
<dbReference type="RefSeq" id="WP_310245717.1">
    <property type="nucleotide sequence ID" value="NZ_JAVDXX010000001.1"/>
</dbReference>
<feature type="transmembrane region" description="Helical" evidence="2">
    <location>
        <begin position="175"/>
        <end position="197"/>
    </location>
</feature>
<organism evidence="3 4">
    <name type="scientific">Pseudoglutamicibacter albus</name>
    <dbReference type="NCBI Taxonomy" id="98671"/>
    <lineage>
        <taxon>Bacteria</taxon>
        <taxon>Bacillati</taxon>
        <taxon>Actinomycetota</taxon>
        <taxon>Actinomycetes</taxon>
        <taxon>Micrococcales</taxon>
        <taxon>Micrococcaceae</taxon>
        <taxon>Pseudoglutamicibacter</taxon>
    </lineage>
</organism>
<keyword evidence="4" id="KW-1185">Reference proteome</keyword>
<evidence type="ECO:0000256" key="2">
    <source>
        <dbReference type="SAM" id="Phobius"/>
    </source>
</evidence>
<name>A0ABU1YZX9_9MICC</name>